<organism evidence="1">
    <name type="scientific">marine sediment metagenome</name>
    <dbReference type="NCBI Taxonomy" id="412755"/>
    <lineage>
        <taxon>unclassified sequences</taxon>
        <taxon>metagenomes</taxon>
        <taxon>ecological metagenomes</taxon>
    </lineage>
</organism>
<protein>
    <submittedName>
        <fullName evidence="1">Uncharacterized protein</fullName>
    </submittedName>
</protein>
<feature type="non-terminal residue" evidence="1">
    <location>
        <position position="204"/>
    </location>
</feature>
<proteinExistence type="predicted"/>
<comment type="caution">
    <text evidence="1">The sequence shown here is derived from an EMBL/GenBank/DDBJ whole genome shotgun (WGS) entry which is preliminary data.</text>
</comment>
<reference evidence="1" key="1">
    <citation type="journal article" date="2014" name="Front. Microbiol.">
        <title>High frequency of phylogenetically diverse reductive dehalogenase-homologous genes in deep subseafloor sedimentary metagenomes.</title>
        <authorList>
            <person name="Kawai M."/>
            <person name="Futagami T."/>
            <person name="Toyoda A."/>
            <person name="Takaki Y."/>
            <person name="Nishi S."/>
            <person name="Hori S."/>
            <person name="Arai W."/>
            <person name="Tsubouchi T."/>
            <person name="Morono Y."/>
            <person name="Uchiyama I."/>
            <person name="Ito T."/>
            <person name="Fujiyama A."/>
            <person name="Inagaki F."/>
            <person name="Takami H."/>
        </authorList>
    </citation>
    <scope>NUCLEOTIDE SEQUENCE</scope>
    <source>
        <strain evidence="1">Expedition CK06-06</strain>
    </source>
</reference>
<accession>X1U374</accession>
<sequence>MILPGLRNIEAAKELYEMLSDWKLANEVISSYFQDHPGNTKEHSVVTKVVLVNSLYFAGIREPLRMVRHILELHGLDAKLEVGEVEAVERIAKVDWYYISFASKYTHFHNKTAFPIFDSFAVAAMAQLQERGRRSFPSYTKFFETIKAFREQAGLTSVSWENFDKYLWLYGQKKALDKGSRAISKEVRELYDSPVGYGLFERLE</sequence>
<evidence type="ECO:0000313" key="1">
    <source>
        <dbReference type="EMBL" id="GAI86764.1"/>
    </source>
</evidence>
<name>X1U374_9ZZZZ</name>
<dbReference type="AlphaFoldDB" id="X1U374"/>
<gene>
    <name evidence="1" type="ORF">S12H4_19955</name>
</gene>
<dbReference type="EMBL" id="BARW01010047">
    <property type="protein sequence ID" value="GAI86764.1"/>
    <property type="molecule type" value="Genomic_DNA"/>
</dbReference>